<gene>
    <name evidence="3" type="ORF">PMYSY11_1739</name>
</gene>
<dbReference type="InterPro" id="IPR010069">
    <property type="entry name" value="CdiA_FHA1_rpt"/>
</dbReference>
<dbReference type="EMBL" id="LR215729">
    <property type="protein sequence ID" value="VEV96785.1"/>
    <property type="molecule type" value="Genomic_DNA"/>
</dbReference>
<reference evidence="3" key="1">
    <citation type="submission" date="2019-02" db="EMBL/GenBank/DDBJ databases">
        <authorList>
            <consortium name="Genoscope - CEA"/>
            <person name="William W."/>
        </authorList>
    </citation>
    <scope>NUCLEOTIDE SEQUENCE [LARGE SCALE GENOMIC DNA]</scope>
    <source>
        <strain evidence="3">YSy11</strain>
    </source>
</reference>
<accession>A0A653E285</accession>
<dbReference type="InterPro" id="IPR011050">
    <property type="entry name" value="Pectin_lyase_fold/virulence"/>
</dbReference>
<evidence type="ECO:0000256" key="1">
    <source>
        <dbReference type="SAM" id="SignalP"/>
    </source>
</evidence>
<name>A0A653E285_9PSED</name>
<dbReference type="Gene3D" id="2.160.20.10">
    <property type="entry name" value="Single-stranded right-handed beta-helix, Pectin lyase-like"/>
    <property type="match status" value="1"/>
</dbReference>
<feature type="signal peptide" evidence="1">
    <location>
        <begin position="1"/>
        <end position="27"/>
    </location>
</feature>
<dbReference type="Pfam" id="PF05860">
    <property type="entry name" value="TPS"/>
    <property type="match status" value="1"/>
</dbReference>
<dbReference type="GO" id="GO:0003824">
    <property type="term" value="F:catalytic activity"/>
    <property type="evidence" value="ECO:0007669"/>
    <property type="project" value="UniProtKB-ARBA"/>
</dbReference>
<protein>
    <submittedName>
        <fullName evidence="3">Filamentous hemagglutinin</fullName>
    </submittedName>
</protein>
<dbReference type="NCBIfam" id="TIGR01731">
    <property type="entry name" value="fil_hemag_20aa"/>
    <property type="match status" value="17"/>
</dbReference>
<feature type="chain" id="PRO_5024881995" evidence="1">
    <location>
        <begin position="28"/>
        <end position="2037"/>
    </location>
</feature>
<evidence type="ECO:0000259" key="2">
    <source>
        <dbReference type="SMART" id="SM00912"/>
    </source>
</evidence>
<keyword evidence="1" id="KW-0732">Signal</keyword>
<feature type="domain" description="Filamentous haemagglutinin FhaB/tRNA nuclease CdiA-like TPS" evidence="2">
    <location>
        <begin position="47"/>
        <end position="168"/>
    </location>
</feature>
<dbReference type="SMART" id="SM00912">
    <property type="entry name" value="Haemagg_act"/>
    <property type="match status" value="1"/>
</dbReference>
<organism evidence="3">
    <name type="scientific">Pseudomonas marincola</name>
    <dbReference type="NCBI Taxonomy" id="437900"/>
    <lineage>
        <taxon>Bacteria</taxon>
        <taxon>Pseudomonadati</taxon>
        <taxon>Pseudomonadota</taxon>
        <taxon>Gammaproteobacteria</taxon>
        <taxon>Pseudomonadales</taxon>
        <taxon>Pseudomonadaceae</taxon>
        <taxon>Pseudomonas</taxon>
    </lineage>
</organism>
<dbReference type="InterPro" id="IPR008619">
    <property type="entry name" value="Filamentous_hemagglutn_rpt"/>
</dbReference>
<dbReference type="NCBIfam" id="TIGR01901">
    <property type="entry name" value="adhes_NPXG"/>
    <property type="match status" value="1"/>
</dbReference>
<dbReference type="SUPFAM" id="SSF51126">
    <property type="entry name" value="Pectin lyase-like"/>
    <property type="match status" value="1"/>
</dbReference>
<dbReference type="InterPro" id="IPR008638">
    <property type="entry name" value="FhaB/CdiA-like_TPS"/>
</dbReference>
<dbReference type="InterPro" id="IPR006915">
    <property type="entry name" value="DUF637_hemagglutn_put"/>
</dbReference>
<evidence type="ECO:0000313" key="3">
    <source>
        <dbReference type="EMBL" id="VEV96785.1"/>
    </source>
</evidence>
<dbReference type="Pfam" id="PF13332">
    <property type="entry name" value="Fil_haemagg_2"/>
    <property type="match status" value="4"/>
</dbReference>
<dbReference type="InterPro" id="IPR012334">
    <property type="entry name" value="Pectin_lyas_fold"/>
</dbReference>
<dbReference type="Pfam" id="PF04830">
    <property type="entry name" value="DUF637"/>
    <property type="match status" value="1"/>
</dbReference>
<sequence length="2037" mass="209664">MDVRSTFFQNIACILMGVMFLNPIVSAAAEVTVDAAAGGNTQLGSANNGVPVINIATPNGNGLSHNKFTDYNVGQQGLILNNSTNSLQSTQLGGYILGNSNLNGRAASVILNEVNGGSPSQLKGYTEVAGQSAHVIVANPNGITCNGCGFINTPRATLTTGKPVVENGQLQRYDVDGGQIAIEGVGLNAGNVGQFELITRAAAINAEIQAQQLAIVAGRNEVDAQTLTATAKADDGSAKPSVAIDSSALGGMYAGAIRLVGTEAGVGVKLAGDMAASGGDIQIDANGQLSLARTAAAGNIAIKAQDVALTESAYASGNATVTATGAAGQVQLVQGKSLAAGGDLKVEAARIDNQGSLEAGVRSDGSGNASATLALEGGELVNRGQIQSQGALSADLSRLDNRDGQIVAVGSATVAAQTIDNQRGTLLAQQDMTVQGHDLDNRAGTLASNKALSIEASGTLRNGDDGLILSKEQGLTVEAGVLDNQNGTLQANSGDLKATATTTLDNSNGKILAGNGKVTLEAKDLLNHAGVLQTDNGAIETSSETFDNSQGRTQANSLLITTRQRLDNSNGHLVATHGDVRVESDVAGRSEVINDGGRIVATQNVSIDAASLSNKGGSVGAEQIELNLDSHLDNDSGLIEAGETLSLTADSASNAGGKLRALGSTGESVFGLGGLFSNDSGLVEIGNARFSLTSGSLSNQQGTLRHVGDQGFRVSLARAGQAGGNFITNGVFALDVGSWVNTSVLQAQRIDLKVGAFTQTATGKLLSVEDIVATGDTWVNDGSIETDGELSLILTGKYSGSGALKSQGDMTLRAASAELLQGAQLRAGGQGDIQVSGDLTNIGQLSAAGDLRLKSASLANLGTLGAAQALRVEAPGIVNWGGLIFSGAEMELRGDSLTNLNGDIFSLDSLSIAKDDTLAQMSLLENRSGSIESGSDMTLRAASLINRKEAFTLGRTQTSGHISVVCYDCGGDHHNVDYVATESFETQVSEDSAASRIHSGGNLNIRGGAIANRYSSLSATGNIDIVGASLENTGAASGIIERVRRFNTGRITDGTDERFRDAHIYPYNAQPLPKEMPSALYRWNLTSDIETLTPTGVGAAAVIQAGGNVSINATQSITNASVLMYQAPQAGNAQTLDTDVGLTSQPLVVRLNAQLPPDTQQQAVNPLALPGFSLPQGQNGLFRVSTDPSHPYLIETNPLFASLKGFLNSDYLLSRIGFSSEQTQRRLGDGLYEQRLIEQAVVARTGKRFLDGLTSNEAQFRYLMDNAIASKEALNLAPGVALTAEQVAALTHDIVWMQEQEVNGQKVLVPVLYLAQANDRLAPSGALIQGHDVALFSGGNLNNSGTLRASHNLSLTASNIGNSGLMQASERVSLLATGSIRNTQGGLINGKDVSAIALTGDIINERSITQEARSGRGFSQLTSVVDKSAGIEASNNLTLSAGRDIQNIGGSLKAGGDATLSAERDLVIASAAAENGSMRKDKRHFWEKTSTAQYGSDVQVGGDLDVKASNDITVVASTIKAGGDIDFEAGNDVTIASAANGSSSEYRYKGNGKKINKEDSTVRQQASIIEARGDLDITADNNLIVSASQLKAGDEAYLYAGDQLALLSAENSDYSLYDKKKKGSWGSKEAKRDEVTDVRNLGSTITTGGDLTLESGGDQLYRKAGLDSGGDLTLDSGGAITFEAVKDMHQESHDESSSSWVWTSMDSKGKVDETLRQSQLTAKGEILISAVDGLHIDVKQVNQQTVSQSIDAMVQADPSMAWLKEVEARGDVDWRQVKEVHDKWSDSHSGLGGPAMIIIAIIVTYFTAGAASGLVGSAAGATAGSGTAFAAGTAATAATTTTAATAATAAGWANVAATAVLTSAASTATISTINNKGDVGAALKETFNSDNLKNYVVAGTTAGLTAGLYNEWTGTQTGGSTALTDSTSGALANGGKVAVSNPSGLSSWQGVGQFAANQALQNTTSAVLNKALGRDGSLGDALQTSLANTFAAFGFNLVGDIGQANNLQEGGLTKIGLHAVMGGDFQGSCRVSVSRCL</sequence>
<proteinExistence type="predicted"/>
<dbReference type="InterPro" id="IPR025157">
    <property type="entry name" value="Hemagglutinin_rpt"/>
</dbReference>
<dbReference type="Pfam" id="PF05594">
    <property type="entry name" value="Fil_haemagg"/>
    <property type="match status" value="10"/>
</dbReference>